<evidence type="ECO:0000256" key="16">
    <source>
        <dbReference type="ARBA" id="ARBA00047899"/>
    </source>
</evidence>
<comment type="caution">
    <text evidence="21">The sequence shown here is derived from an EMBL/GenBank/DDBJ whole genome shotgun (WGS) entry which is preliminary data.</text>
</comment>
<proteinExistence type="predicted"/>
<keyword evidence="14 19" id="KW-0472">Membrane</keyword>
<evidence type="ECO:0000256" key="17">
    <source>
        <dbReference type="ARBA" id="ARBA00048679"/>
    </source>
</evidence>
<dbReference type="GO" id="GO:0016020">
    <property type="term" value="C:membrane"/>
    <property type="evidence" value="ECO:0007669"/>
    <property type="project" value="UniProtKB-SubCell"/>
</dbReference>
<feature type="transmembrane region" description="Helical" evidence="19">
    <location>
        <begin position="145"/>
        <end position="169"/>
    </location>
</feature>
<keyword evidence="11" id="KW-0418">Kinase</keyword>
<evidence type="ECO:0000256" key="7">
    <source>
        <dbReference type="ARBA" id="ARBA00022692"/>
    </source>
</evidence>
<dbReference type="PROSITE" id="PS00107">
    <property type="entry name" value="PROTEIN_KINASE_ATP"/>
    <property type="match status" value="3"/>
</dbReference>
<dbReference type="CDD" id="cd14066">
    <property type="entry name" value="STKc_IRAK"/>
    <property type="match status" value="3"/>
</dbReference>
<evidence type="ECO:0000256" key="15">
    <source>
        <dbReference type="ARBA" id="ARBA00023170"/>
    </source>
</evidence>
<keyword evidence="5" id="KW-0433">Leucine-rich repeat</keyword>
<evidence type="ECO:0000256" key="11">
    <source>
        <dbReference type="ARBA" id="ARBA00022777"/>
    </source>
</evidence>
<comment type="catalytic activity">
    <reaction evidence="17">
        <text>L-seryl-[protein] + ATP = O-phospho-L-seryl-[protein] + ADP + H(+)</text>
        <dbReference type="Rhea" id="RHEA:17989"/>
        <dbReference type="Rhea" id="RHEA-COMP:9863"/>
        <dbReference type="Rhea" id="RHEA-COMP:11604"/>
        <dbReference type="ChEBI" id="CHEBI:15378"/>
        <dbReference type="ChEBI" id="CHEBI:29999"/>
        <dbReference type="ChEBI" id="CHEBI:30616"/>
        <dbReference type="ChEBI" id="CHEBI:83421"/>
        <dbReference type="ChEBI" id="CHEBI:456216"/>
        <dbReference type="EC" id="2.7.11.1"/>
    </reaction>
</comment>
<evidence type="ECO:0000256" key="12">
    <source>
        <dbReference type="ARBA" id="ARBA00022840"/>
    </source>
</evidence>
<keyword evidence="8" id="KW-0732">Signal</keyword>
<gene>
    <name evidence="21" type="ORF">CUMW_171900</name>
</gene>
<evidence type="ECO:0000256" key="10">
    <source>
        <dbReference type="ARBA" id="ARBA00022741"/>
    </source>
</evidence>
<evidence type="ECO:0000256" key="3">
    <source>
        <dbReference type="ARBA" id="ARBA00022527"/>
    </source>
</evidence>
<dbReference type="Pfam" id="PF13855">
    <property type="entry name" value="LRR_8"/>
    <property type="match status" value="2"/>
</dbReference>
<dbReference type="FunFam" id="1.10.510.10:FF:000146">
    <property type="entry name" value="LRR receptor-like serine/threonine-protein kinase IOS1"/>
    <property type="match status" value="3"/>
</dbReference>
<keyword evidence="9" id="KW-0677">Repeat</keyword>
<feature type="binding site" evidence="18">
    <location>
        <position position="236"/>
    </location>
    <ligand>
        <name>ATP</name>
        <dbReference type="ChEBI" id="CHEBI:30616"/>
    </ligand>
</feature>
<evidence type="ECO:0000256" key="4">
    <source>
        <dbReference type="ARBA" id="ARBA00022553"/>
    </source>
</evidence>
<evidence type="ECO:0000259" key="20">
    <source>
        <dbReference type="PROSITE" id="PS50011"/>
    </source>
</evidence>
<dbReference type="PANTHER" id="PTHR45631:SF202">
    <property type="entry name" value="SENESCENCE-INDUCED RECEPTOR-LIKE SERINE_THREONINE-PROTEIN KINASE"/>
    <property type="match status" value="1"/>
</dbReference>
<dbReference type="Pfam" id="PF12819">
    <property type="entry name" value="Malectin_like"/>
    <property type="match status" value="2"/>
</dbReference>
<dbReference type="SMART" id="SM00220">
    <property type="entry name" value="S_TKc"/>
    <property type="match status" value="3"/>
</dbReference>
<feature type="binding site" evidence="18">
    <location>
        <position position="916"/>
    </location>
    <ligand>
        <name>ATP</name>
        <dbReference type="ChEBI" id="CHEBI:30616"/>
    </ligand>
</feature>
<comment type="subcellular location">
    <subcellularLocation>
        <location evidence="1">Membrane</location>
        <topology evidence="1">Single-pass membrane protein</topology>
    </subcellularLocation>
</comment>
<keyword evidence="6" id="KW-0808">Transferase</keyword>
<dbReference type="SUPFAM" id="SSF56112">
    <property type="entry name" value="Protein kinase-like (PK-like)"/>
    <property type="match status" value="3"/>
</dbReference>
<dbReference type="InterPro" id="IPR008271">
    <property type="entry name" value="Ser/Thr_kinase_AS"/>
</dbReference>
<dbReference type="Proteomes" id="UP000236630">
    <property type="component" value="Unassembled WGS sequence"/>
</dbReference>
<keyword evidence="7 19" id="KW-0812">Transmembrane</keyword>
<dbReference type="SMART" id="SM00364">
    <property type="entry name" value="LRR_BAC"/>
    <property type="match status" value="4"/>
</dbReference>
<dbReference type="InterPro" id="IPR000719">
    <property type="entry name" value="Prot_kinase_dom"/>
</dbReference>
<evidence type="ECO:0000256" key="8">
    <source>
        <dbReference type="ARBA" id="ARBA00022729"/>
    </source>
</evidence>
<dbReference type="InterPro" id="IPR001245">
    <property type="entry name" value="Ser-Thr/Tyr_kinase_cat_dom"/>
</dbReference>
<name>A0A2H5PWJ7_CITUN</name>
<dbReference type="SUPFAM" id="SSF52047">
    <property type="entry name" value="RNI-like"/>
    <property type="match status" value="1"/>
</dbReference>
<dbReference type="InterPro" id="IPR017441">
    <property type="entry name" value="Protein_kinase_ATP_BS"/>
</dbReference>
<keyword evidence="13 19" id="KW-1133">Transmembrane helix</keyword>
<dbReference type="Pfam" id="PF07714">
    <property type="entry name" value="PK_Tyr_Ser-Thr"/>
    <property type="match status" value="3"/>
</dbReference>
<dbReference type="Gene3D" id="3.30.200.20">
    <property type="entry name" value="Phosphorylase Kinase, domain 1"/>
    <property type="match status" value="3"/>
</dbReference>
<dbReference type="InterPro" id="IPR003591">
    <property type="entry name" value="Leu-rich_rpt_typical-subtyp"/>
</dbReference>
<dbReference type="PROSITE" id="PS50011">
    <property type="entry name" value="PROTEIN_KINASE_DOM"/>
    <property type="match status" value="3"/>
</dbReference>
<evidence type="ECO:0000256" key="2">
    <source>
        <dbReference type="ARBA" id="ARBA00012513"/>
    </source>
</evidence>
<protein>
    <recommendedName>
        <fullName evidence="2">non-specific serine/threonine protein kinase</fullName>
        <ecNumber evidence="2">2.7.11.1</ecNumber>
    </recommendedName>
</protein>
<evidence type="ECO:0000313" key="22">
    <source>
        <dbReference type="Proteomes" id="UP000236630"/>
    </source>
</evidence>
<dbReference type="SUPFAM" id="SSF52058">
    <property type="entry name" value="L domain-like"/>
    <property type="match status" value="1"/>
</dbReference>
<feature type="binding site" evidence="18">
    <location>
        <position position="1661"/>
    </location>
    <ligand>
        <name>ATP</name>
        <dbReference type="ChEBI" id="CHEBI:30616"/>
    </ligand>
</feature>
<evidence type="ECO:0000256" key="6">
    <source>
        <dbReference type="ARBA" id="ARBA00022679"/>
    </source>
</evidence>
<evidence type="ECO:0000256" key="18">
    <source>
        <dbReference type="PROSITE-ProRule" id="PRU10141"/>
    </source>
</evidence>
<keyword evidence="22" id="KW-1185">Reference proteome</keyword>
<sequence>MQLRDQLFQPILNAMEIYMEGDPCVPKNYWMGMVLNCSYEDNNPSRIISLNLSSSGLTGEISPYFANLTAIEFLDLSNNSLSGTFPEFLSKLPSLRALNLKRNKLTGSLPADLVERSNNGSLTLSVDGNTSTTCSSESCKKKHKFVVPVVVSVAAFSTVLFALAIFCGLRRRNKRVGQKVEMEFENRNDSFAPKSRQFAYSEIQKITNNFERVLGKGGFGEVYHGSLDDNQQVAVKMLSSSSAQGYKEFHAEVKLLMRVHHRNLTALIGYCIEGNNMGLIYEYMASGTLDQYLKGKKEHMLNWVERLQIAVDSAQGLEYLHYGCKPPIVHRDVKSSNILLNEKLQAKIADFGLSRIFSIESSDQISTAVAGTPGYLDPEYYVLNWLNEKSDVYSFGVVLLEIITGRRPVISRAEDDTSHISQWVNSMLAEGNIRNIVDPSLQGNFDNNSAWKAVELALACASHTSSERPTMTDKLFGMKGMKKDIEIQEEWSHLIWILSLLLQQDTQSGSLNLFTRLDVASTTNLTIRYKDDVHDRSWFPYNPANWARITTSLTVDAESHNSYQPPAVVMNTAGTPKNASQSMDFYLETEDPSIQFYVYMHFAEVQILQANQSRQFNISLNGEHWYGPFSPNYLLTTTVFSPTALTGGNYSFSLYKTGNSTLPPIINAIEVYSVKEFLQLQTEQIDVYAITNIQATYGLKKNWQGDPCAPLAYLWDGLNCSYGDSSSPRITYLNLSSSGLKGDITSYVSNLTSLQFLDLSNNNLTGSVPDFLSKLPLRTLNLQGNKLNGSVPVELLERSKNGSLSLSVGGNPGLCSKISCKKKKNNVVVPVVASVAGSVFLLAAALAIFFVLKRKRQVGKVKRESKNKIDSFEAKTRHLSYSDVVTITNNFERTLGKGGFGTVYYGRLDEIDVAVKMLSSSSAQGFQQFQAEVKLLMRVHHRNLTSLVGHCDEDNQTALIYEFMANGNLQEYLSDISKNVLSWQERLRIAVESAQGLEYLHNGCKPPIVHRDVKSTNILLNEKLQAKLADFGLSKSFATDANTHVSTVVAGTPGYLDPEYYTSNRLTEKSDVYSFGVVILEIITCKPAISRINEEEKIHIRQWVNSLIAKGDIKSIVDPRLQEDFDANSVWKAVELAMACLSPTGNQRPTMSQVVMELSECLAAEMARANSGRGFISIDCGAENTTYTDTKTGIKYISDTTFVDAGISKSVALAFQLESLHQPLWNLRSFPEGKRNCYNVKLAKDVRYLIRASFAHGDYDGKGTVPEFDLHLGPNKWESVILGNVSTIIVKEIIHVISSNSTRVCLVNTGAGTPFISTLEFRPLPNNTYITQSRSLNTFIRMDVLSITNQVVRYRDDVYDRSWAPYAYPQWQQITTPRTIDEDGYNDYQLPSIVMRSAATPKNKSEPLLIDLVHEDSTSKFYMYMHFAELEELQANQSRQFNISFNGNHLYGPVVPSYRHTTTAYTTSALTGEKLQFSIHKTENSTLPPILNAIEFYLVQDFSQSETEQADVDAIMNIKSLYKRKDWQGDPCAPQAFLWNGLGCSYNDNDPPRITSLDLSNNSLTGPVPEFLSKLQYLRVLNLTGNMLTGPLPAGLVERSKNGKKNNDSSLIDGSLETKKRRFTYAEITKITNDFETILGEGSFGKVYHGYLDDNTEVAVKMLSPSSRQGYEQFEAEVILLLTVHHKNLTTLYGYCNEGNQIGLIYEYMANGSLEEYLSDSNADVLSWEGRLRIATEAAQGLEYLHLGCKPPRVHRDIKPANILLNDQFQARLADFGLSKTFPIEGVSHLSTGVAGTFGYLDPEYCQTFRLTEKSDVYSFGVVLLEIITSRPAIANTEEHKHISQWVDFMLAQGDIKNIVDPKLHGDIDVNSAWKAVEIAMGCVSHSSTPRSNMNRVVMELKECLAMETARKEGHRFGSGDQSGRMMTLNLTSELAPLAR</sequence>
<keyword evidence="3" id="KW-0723">Serine/threonine-protein kinase</keyword>
<keyword evidence="15" id="KW-0675">Receptor</keyword>
<dbReference type="InterPro" id="IPR011009">
    <property type="entry name" value="Kinase-like_dom_sf"/>
</dbReference>
<evidence type="ECO:0000256" key="13">
    <source>
        <dbReference type="ARBA" id="ARBA00022989"/>
    </source>
</evidence>
<dbReference type="InterPro" id="IPR001611">
    <property type="entry name" value="Leu-rich_rpt"/>
</dbReference>
<dbReference type="GO" id="GO:0004674">
    <property type="term" value="F:protein serine/threonine kinase activity"/>
    <property type="evidence" value="ECO:0007669"/>
    <property type="project" value="UniProtKB-KW"/>
</dbReference>
<dbReference type="PANTHER" id="PTHR45631">
    <property type="entry name" value="OS07G0107800 PROTEIN-RELATED"/>
    <property type="match status" value="1"/>
</dbReference>
<organism evidence="21 22">
    <name type="scientific">Citrus unshiu</name>
    <name type="common">Satsuma mandarin</name>
    <name type="synonym">Citrus nobilis var. unshiu</name>
    <dbReference type="NCBI Taxonomy" id="55188"/>
    <lineage>
        <taxon>Eukaryota</taxon>
        <taxon>Viridiplantae</taxon>
        <taxon>Streptophyta</taxon>
        <taxon>Embryophyta</taxon>
        <taxon>Tracheophyta</taxon>
        <taxon>Spermatophyta</taxon>
        <taxon>Magnoliopsida</taxon>
        <taxon>eudicotyledons</taxon>
        <taxon>Gunneridae</taxon>
        <taxon>Pentapetalae</taxon>
        <taxon>rosids</taxon>
        <taxon>malvids</taxon>
        <taxon>Sapindales</taxon>
        <taxon>Rutaceae</taxon>
        <taxon>Aurantioideae</taxon>
        <taxon>Citrus</taxon>
    </lineage>
</organism>
<feature type="domain" description="Protein kinase" evidence="20">
    <location>
        <begin position="208"/>
        <end position="481"/>
    </location>
</feature>
<dbReference type="Pfam" id="PF00560">
    <property type="entry name" value="LRR_1"/>
    <property type="match status" value="1"/>
</dbReference>
<feature type="domain" description="Protein kinase" evidence="20">
    <location>
        <begin position="1633"/>
        <end position="1905"/>
    </location>
</feature>
<keyword evidence="10 18" id="KW-0547">Nucleotide-binding</keyword>
<dbReference type="Gene3D" id="1.10.510.10">
    <property type="entry name" value="Transferase(Phosphotransferase) domain 1"/>
    <property type="match status" value="3"/>
</dbReference>
<evidence type="ECO:0000256" key="19">
    <source>
        <dbReference type="SAM" id="Phobius"/>
    </source>
</evidence>
<dbReference type="PROSITE" id="PS51450">
    <property type="entry name" value="LRR"/>
    <property type="match status" value="1"/>
</dbReference>
<dbReference type="Gene3D" id="3.80.10.10">
    <property type="entry name" value="Ribonuclease Inhibitor"/>
    <property type="match status" value="3"/>
</dbReference>
<dbReference type="FunFam" id="3.80.10.10:FF:000129">
    <property type="entry name" value="Leucine-rich repeat receptor-like kinase"/>
    <property type="match status" value="2"/>
</dbReference>
<feature type="domain" description="Protein kinase" evidence="20">
    <location>
        <begin position="889"/>
        <end position="1162"/>
    </location>
</feature>
<evidence type="ECO:0000256" key="1">
    <source>
        <dbReference type="ARBA" id="ARBA00004167"/>
    </source>
</evidence>
<keyword evidence="4" id="KW-0597">Phosphoprotein</keyword>
<dbReference type="GO" id="GO:0005524">
    <property type="term" value="F:ATP binding"/>
    <property type="evidence" value="ECO:0007669"/>
    <property type="project" value="UniProtKB-UniRule"/>
</dbReference>
<keyword evidence="12 18" id="KW-0067">ATP-binding</keyword>
<evidence type="ECO:0000256" key="9">
    <source>
        <dbReference type="ARBA" id="ARBA00022737"/>
    </source>
</evidence>
<dbReference type="EC" id="2.7.11.1" evidence="2"/>
<accession>A0A2H5PWJ7</accession>
<dbReference type="InterPro" id="IPR032675">
    <property type="entry name" value="LRR_dom_sf"/>
</dbReference>
<dbReference type="InterPro" id="IPR024788">
    <property type="entry name" value="Malectin-like_Carb-bd_dom"/>
</dbReference>
<dbReference type="SMART" id="SM00369">
    <property type="entry name" value="LRR_TYP"/>
    <property type="match status" value="4"/>
</dbReference>
<reference evidence="21 22" key="1">
    <citation type="journal article" date="2017" name="Front. Genet.">
        <title>Draft sequencing of the heterozygous diploid genome of Satsuma (Citrus unshiu Marc.) using a hybrid assembly approach.</title>
        <authorList>
            <person name="Shimizu T."/>
            <person name="Tanizawa Y."/>
            <person name="Mochizuki T."/>
            <person name="Nagasaki H."/>
            <person name="Yoshioka T."/>
            <person name="Toyoda A."/>
            <person name="Fujiyama A."/>
            <person name="Kaminuma E."/>
            <person name="Nakamura Y."/>
        </authorList>
    </citation>
    <scope>NUCLEOTIDE SEQUENCE [LARGE SCALE GENOMIC DNA]</scope>
    <source>
        <strain evidence="22">cv. Miyagawa wase</strain>
    </source>
</reference>
<evidence type="ECO:0000256" key="14">
    <source>
        <dbReference type="ARBA" id="ARBA00023136"/>
    </source>
</evidence>
<dbReference type="FunFam" id="3.30.200.20:FF:000394">
    <property type="entry name" value="Leucine-rich repeat receptor-like protein kinase"/>
    <property type="match status" value="3"/>
</dbReference>
<comment type="catalytic activity">
    <reaction evidence="16">
        <text>L-threonyl-[protein] + ATP = O-phospho-L-threonyl-[protein] + ADP + H(+)</text>
        <dbReference type="Rhea" id="RHEA:46608"/>
        <dbReference type="Rhea" id="RHEA-COMP:11060"/>
        <dbReference type="Rhea" id="RHEA-COMP:11605"/>
        <dbReference type="ChEBI" id="CHEBI:15378"/>
        <dbReference type="ChEBI" id="CHEBI:30013"/>
        <dbReference type="ChEBI" id="CHEBI:30616"/>
        <dbReference type="ChEBI" id="CHEBI:61977"/>
        <dbReference type="ChEBI" id="CHEBI:456216"/>
        <dbReference type="EC" id="2.7.11.1"/>
    </reaction>
</comment>
<dbReference type="EMBL" id="BDQV01000137">
    <property type="protein sequence ID" value="GAY56435.1"/>
    <property type="molecule type" value="Genomic_DNA"/>
</dbReference>
<evidence type="ECO:0000256" key="5">
    <source>
        <dbReference type="ARBA" id="ARBA00022614"/>
    </source>
</evidence>
<feature type="transmembrane region" description="Helical" evidence="19">
    <location>
        <begin position="827"/>
        <end position="852"/>
    </location>
</feature>
<evidence type="ECO:0000313" key="21">
    <source>
        <dbReference type="EMBL" id="GAY56435.1"/>
    </source>
</evidence>
<dbReference type="PROSITE" id="PS00108">
    <property type="entry name" value="PROTEIN_KINASE_ST"/>
    <property type="match status" value="2"/>
</dbReference>